<sequence>MEGLPKAGNKTGVTVADDMTLEALLARNVLAVDSRGLLCSYCAVSGNQDDCFDEPAKHHKNRIKPLITRRPQVSKAVNASRLPRV</sequence>
<proteinExistence type="predicted"/>
<protein>
    <submittedName>
        <fullName evidence="1">Uncharacterized protein</fullName>
    </submittedName>
</protein>
<dbReference type="AlphaFoldDB" id="A0A0G4ICZ9"/>
<name>A0A0G4ICZ9_9ALVE</name>
<gene>
    <name evidence="1" type="ORF">Cvel_2291</name>
</gene>
<dbReference type="EMBL" id="CDMZ01005831">
    <property type="protein sequence ID" value="CEM54951.1"/>
    <property type="molecule type" value="Genomic_DNA"/>
</dbReference>
<accession>A0A0G4ICZ9</accession>
<reference evidence="1" key="1">
    <citation type="submission" date="2014-11" db="EMBL/GenBank/DDBJ databases">
        <authorList>
            <person name="Otto D Thomas"/>
            <person name="Naeem Raeece"/>
        </authorList>
    </citation>
    <scope>NUCLEOTIDE SEQUENCE</scope>
</reference>
<evidence type="ECO:0000313" key="1">
    <source>
        <dbReference type="EMBL" id="CEM54951.1"/>
    </source>
</evidence>
<organism evidence="1">
    <name type="scientific">Chromera velia CCMP2878</name>
    <dbReference type="NCBI Taxonomy" id="1169474"/>
    <lineage>
        <taxon>Eukaryota</taxon>
        <taxon>Sar</taxon>
        <taxon>Alveolata</taxon>
        <taxon>Colpodellida</taxon>
        <taxon>Chromeraceae</taxon>
        <taxon>Chromera</taxon>
    </lineage>
</organism>
<dbReference type="VEuPathDB" id="CryptoDB:Cvel_2291"/>